<proteinExistence type="predicted"/>
<dbReference type="InterPro" id="IPR007345">
    <property type="entry name" value="Polysacch_pyruvyl_Trfase"/>
</dbReference>
<evidence type="ECO:0000256" key="1">
    <source>
        <dbReference type="ARBA" id="ARBA00022723"/>
    </source>
</evidence>
<dbReference type="Pfam" id="PF04432">
    <property type="entry name" value="FrhB_FdhB_C"/>
    <property type="match status" value="1"/>
</dbReference>
<evidence type="ECO:0000259" key="4">
    <source>
        <dbReference type="PROSITE" id="PS51379"/>
    </source>
</evidence>
<protein>
    <submittedName>
        <fullName evidence="5">Polysaccharide pyruvyl transferase family protein</fullName>
    </submittedName>
</protein>
<name>A0ABS2EIY7_9FIRM</name>
<comment type="caution">
    <text evidence="5">The sequence shown here is derived from an EMBL/GenBank/DDBJ whole genome shotgun (WGS) entry which is preliminary data.</text>
</comment>
<keyword evidence="5" id="KW-0808">Transferase</keyword>
<accession>A0ABS2EIY7</accession>
<feature type="domain" description="4Fe-4S ferredoxin-type" evidence="4">
    <location>
        <begin position="406"/>
        <end position="435"/>
    </location>
</feature>
<dbReference type="InterPro" id="IPR017896">
    <property type="entry name" value="4Fe4S_Fe-S-bd"/>
</dbReference>
<keyword evidence="2" id="KW-0408">Iron</keyword>
<dbReference type="InterPro" id="IPR017900">
    <property type="entry name" value="4Fe4S_Fe_S_CS"/>
</dbReference>
<feature type="domain" description="4Fe-4S ferredoxin-type" evidence="4">
    <location>
        <begin position="373"/>
        <end position="401"/>
    </location>
</feature>
<dbReference type="InterPro" id="IPR052977">
    <property type="entry name" value="Polyferredoxin-like_ET"/>
</dbReference>
<dbReference type="SUPFAM" id="SSF54862">
    <property type="entry name" value="4Fe-4S ferredoxins"/>
    <property type="match status" value="1"/>
</dbReference>
<dbReference type="Proteomes" id="UP000775686">
    <property type="component" value="Unassembled WGS sequence"/>
</dbReference>
<dbReference type="Pfam" id="PF04230">
    <property type="entry name" value="PS_pyruv_trans"/>
    <property type="match status" value="1"/>
</dbReference>
<dbReference type="Gene3D" id="3.30.70.3270">
    <property type="match status" value="1"/>
</dbReference>
<gene>
    <name evidence="5" type="ORF">H6A32_11925</name>
</gene>
<dbReference type="PROSITE" id="PS51379">
    <property type="entry name" value="4FE4S_FER_2"/>
    <property type="match status" value="2"/>
</dbReference>
<dbReference type="InterPro" id="IPR007525">
    <property type="entry name" value="FrhB_FdhB_C"/>
</dbReference>
<evidence type="ECO:0000313" key="6">
    <source>
        <dbReference type="Proteomes" id="UP000775686"/>
    </source>
</evidence>
<keyword evidence="6" id="KW-1185">Reference proteome</keyword>
<dbReference type="PANTHER" id="PTHR43193">
    <property type="match status" value="1"/>
</dbReference>
<organism evidence="5 6">
    <name type="scientific">Drancourtella massiliensis</name>
    <dbReference type="NCBI Taxonomy" id="1632013"/>
    <lineage>
        <taxon>Bacteria</taxon>
        <taxon>Bacillati</taxon>
        <taxon>Bacillota</taxon>
        <taxon>Clostridia</taxon>
        <taxon>Eubacteriales</taxon>
        <taxon>Oscillospiraceae</taxon>
        <taxon>Drancourtella</taxon>
    </lineage>
</organism>
<dbReference type="EMBL" id="JACJKH010000022">
    <property type="protein sequence ID" value="MBM6745003.1"/>
    <property type="molecule type" value="Genomic_DNA"/>
</dbReference>
<sequence>MKKAGIMTWFTYDNYGSLLQAYALQETIKTLNLDVEIINYQPKSAYRIKENYGLKVLKKIRNKTQGRKYKLPKNDKYNEFRNKYLNIGTTAWTDNELYQLNDRYDVFVCGSDQIWAPTVFDKNYFLDFVAEEYKKIAYAPSIGLPVIENKYVEAEMKRLISRFSYLSIREKEGQSLIQKICGKKPEVVLDPTLLIDEQGWEKIIDHQNNTDSSYALAYFLGDNDKYITICRKLANKYGLNLVLLPTKPKDMQYKEVVEKSQGPEDFLRLIKNAKCVFTDSFHGTIFSINFKVPFVTFKRFKDNKLSQNSRVYNALRMFELQERLYDHNQKYFENNLLDINFKKSNEILEREKKRSIRYLSEALNESLKHELNKKVTITSNCCGCGVCAVACPQNCITVALNRNGFYEAKIDYNLCISCKQCVRVCGQNIKRLSIPQVENQKIYSGYWLNREKLKNVSSGGFCTFISEKALEKQIPVVGVHYSYINNRAEHILITNDKELWNAAGSKYLQSYSLEGFKYLSELEKGIIIGTPCQIASVDRYLIQKKKRENFLLIDIICHGVPSYLVWKKYLNGETINSLKFRDKRNGWRSKTMSYHYDSMEYCETEEKDLFFHFFNVGKTYNSCCYECSFRDQGCSDIRVADYWGPRFLNNKEGRSMIIPMSQKGNIIINDLLRSEEFHVEEGDIQDCLKYQQMKNLRRPLNYNEIFEMLRGQDSLRALDKKINCKQLAKVKIYRILNRMRKR</sequence>
<dbReference type="Pfam" id="PF00037">
    <property type="entry name" value="Fer4"/>
    <property type="match status" value="1"/>
</dbReference>
<dbReference type="RefSeq" id="WP_204864440.1">
    <property type="nucleotide sequence ID" value="NZ_JACJKH010000022.1"/>
</dbReference>
<dbReference type="PROSITE" id="PS00198">
    <property type="entry name" value="4FE4S_FER_1"/>
    <property type="match status" value="2"/>
</dbReference>
<evidence type="ECO:0000256" key="3">
    <source>
        <dbReference type="ARBA" id="ARBA00023014"/>
    </source>
</evidence>
<dbReference type="GO" id="GO:0016740">
    <property type="term" value="F:transferase activity"/>
    <property type="evidence" value="ECO:0007669"/>
    <property type="project" value="UniProtKB-KW"/>
</dbReference>
<evidence type="ECO:0000256" key="2">
    <source>
        <dbReference type="ARBA" id="ARBA00023004"/>
    </source>
</evidence>
<keyword evidence="1" id="KW-0479">Metal-binding</keyword>
<reference evidence="5 6" key="1">
    <citation type="journal article" date="2021" name="Sci. Rep.">
        <title>The distribution of antibiotic resistance genes in chicken gut microbiota commensals.</title>
        <authorList>
            <person name="Juricova H."/>
            <person name="Matiasovicova J."/>
            <person name="Kubasova T."/>
            <person name="Cejkova D."/>
            <person name="Rychlik I."/>
        </authorList>
    </citation>
    <scope>NUCLEOTIDE SEQUENCE [LARGE SCALE GENOMIC DNA]</scope>
    <source>
        <strain evidence="5 6">An770</strain>
    </source>
</reference>
<keyword evidence="3" id="KW-0411">Iron-sulfur</keyword>
<dbReference type="PANTHER" id="PTHR43193:SF2">
    <property type="entry name" value="POLYFERREDOXIN PROTEIN FWDF"/>
    <property type="match status" value="1"/>
</dbReference>
<evidence type="ECO:0000313" key="5">
    <source>
        <dbReference type="EMBL" id="MBM6745003.1"/>
    </source>
</evidence>